<dbReference type="Pfam" id="PF13403">
    <property type="entry name" value="Hint_2"/>
    <property type="match status" value="1"/>
</dbReference>
<dbReference type="Proteomes" id="UP001196565">
    <property type="component" value="Unassembled WGS sequence"/>
</dbReference>
<feature type="domain" description="Hedgehog/Intein (Hint)" evidence="1">
    <location>
        <begin position="47"/>
        <end position="182"/>
    </location>
</feature>
<dbReference type="RefSeq" id="WP_219762091.1">
    <property type="nucleotide sequence ID" value="NZ_JAHYBZ010000002.1"/>
</dbReference>
<comment type="caution">
    <text evidence="2">The sequence shown here is derived from an EMBL/GenBank/DDBJ whole genome shotgun (WGS) entry which is preliminary data.</text>
</comment>
<proteinExistence type="predicted"/>
<dbReference type="InterPro" id="IPR028992">
    <property type="entry name" value="Hedgehog/Intein_dom"/>
</dbReference>
<keyword evidence="3" id="KW-1185">Reference proteome</keyword>
<organism evidence="2 3">
    <name type="scientific">Roseomonas alba</name>
    <dbReference type="NCBI Taxonomy" id="2846776"/>
    <lineage>
        <taxon>Bacteria</taxon>
        <taxon>Pseudomonadati</taxon>
        <taxon>Pseudomonadota</taxon>
        <taxon>Alphaproteobacteria</taxon>
        <taxon>Acetobacterales</taxon>
        <taxon>Roseomonadaceae</taxon>
        <taxon>Roseomonas</taxon>
    </lineage>
</organism>
<dbReference type="EMBL" id="JAHYBZ010000002">
    <property type="protein sequence ID" value="MBW6397482.1"/>
    <property type="molecule type" value="Genomic_DNA"/>
</dbReference>
<evidence type="ECO:0000313" key="2">
    <source>
        <dbReference type="EMBL" id="MBW6397482.1"/>
    </source>
</evidence>
<gene>
    <name evidence="2" type="ORF">KPL78_06460</name>
</gene>
<accession>A0ABS7A587</accession>
<evidence type="ECO:0000259" key="1">
    <source>
        <dbReference type="Pfam" id="PF13403"/>
    </source>
</evidence>
<sequence>MRGLIMKALRDLPHPRRMRSMPVEARTTPADAMPRSLPVRHQAVASLFAGTQVLTRGGEVPVESLDAGQFVMSLGVGAHWRPVMRVAPRHVDRATAPGLGAGALTEAPILIRADALMKGSPIRDIRVAPGQGIWLEGRVVPACLLVNGLTILRERRDGPVVYHDLYMEEPALLIADGTLIESGPGGEPGPDAAPLLLEGAALDAIHERLEQRARAMSGRA</sequence>
<name>A0ABS7A587_9PROT</name>
<evidence type="ECO:0000313" key="3">
    <source>
        <dbReference type="Proteomes" id="UP001196565"/>
    </source>
</evidence>
<reference evidence="2 3" key="1">
    <citation type="submission" date="2021-07" db="EMBL/GenBank/DDBJ databases">
        <authorList>
            <person name="So Y."/>
        </authorList>
    </citation>
    <scope>NUCLEOTIDE SEQUENCE [LARGE SCALE GENOMIC DNA]</scope>
    <source>
        <strain evidence="2 3">HJA6</strain>
    </source>
</reference>
<protein>
    <submittedName>
        <fullName evidence="2">Hint domain-containing protein</fullName>
    </submittedName>
</protein>